<gene>
    <name evidence="1" type="ORF">DFQ27_008847</name>
</gene>
<evidence type="ECO:0008006" key="3">
    <source>
        <dbReference type="Google" id="ProtNLM"/>
    </source>
</evidence>
<dbReference type="OrthoDB" id="5307922at2759"/>
<dbReference type="Gene3D" id="2.120.10.30">
    <property type="entry name" value="TolB, C-terminal domain"/>
    <property type="match status" value="1"/>
</dbReference>
<proteinExistence type="predicted"/>
<dbReference type="Proteomes" id="UP000807716">
    <property type="component" value="Unassembled WGS sequence"/>
</dbReference>
<comment type="caution">
    <text evidence="1">The sequence shown here is derived from an EMBL/GenBank/DDBJ whole genome shotgun (WGS) entry which is preliminary data.</text>
</comment>
<reference evidence="1" key="1">
    <citation type="journal article" date="2020" name="Fungal Divers.">
        <title>Resolving the Mortierellaceae phylogeny through synthesis of multi-gene phylogenetics and phylogenomics.</title>
        <authorList>
            <person name="Vandepol N."/>
            <person name="Liber J."/>
            <person name="Desiro A."/>
            <person name="Na H."/>
            <person name="Kennedy M."/>
            <person name="Barry K."/>
            <person name="Grigoriev I.V."/>
            <person name="Miller A.N."/>
            <person name="O'Donnell K."/>
            <person name="Stajich J.E."/>
            <person name="Bonito G."/>
        </authorList>
    </citation>
    <scope>NUCLEOTIDE SEQUENCE</scope>
    <source>
        <strain evidence="1">BC1065</strain>
    </source>
</reference>
<organism evidence="1 2">
    <name type="scientific">Actinomortierella ambigua</name>
    <dbReference type="NCBI Taxonomy" id="1343610"/>
    <lineage>
        <taxon>Eukaryota</taxon>
        <taxon>Fungi</taxon>
        <taxon>Fungi incertae sedis</taxon>
        <taxon>Mucoromycota</taxon>
        <taxon>Mortierellomycotina</taxon>
        <taxon>Mortierellomycetes</taxon>
        <taxon>Mortierellales</taxon>
        <taxon>Mortierellaceae</taxon>
        <taxon>Actinomortierella</taxon>
    </lineage>
</organism>
<dbReference type="InterPro" id="IPR011042">
    <property type="entry name" value="6-blade_b-propeller_TolB-like"/>
</dbReference>
<protein>
    <recommendedName>
        <fullName evidence="3">Serum paraoxonase/arylesterase</fullName>
    </recommendedName>
</protein>
<dbReference type="EMBL" id="JAAAJB010000767">
    <property type="protein sequence ID" value="KAG0251306.1"/>
    <property type="molecule type" value="Genomic_DNA"/>
</dbReference>
<dbReference type="SUPFAM" id="SSF63829">
    <property type="entry name" value="Calcium-dependent phosphotriesterase"/>
    <property type="match status" value="1"/>
</dbReference>
<sequence length="437" mass="49030">MPSTCLLSLSALAAIIGIAVYLPLQRTEKLLQGPAVIENFGLEKCQRIAGPAYCEDVKIQRNLGLGFVACDPSMPFRNYAASVVDQSKMTEDGGIWVYDMNKPGSEATKLELRNFEGPFHPSGLTFAPVPAEDTPARVVVLAINHVPFEQPRVEVFHYSPARKTMTHKKTIHSKAFVTANKITASHDEYSHQIDDTPSFFVTNDHGFNITNWKREYEEKYNLPASTLAYYNARANEAVEVGWRFQLPNAIVPASDEGTFWIAAGKSGTIERYRNHLISEEHQAQQVIAIDTKTPLSIKWPGMLNDEIIQTNLINIGVDYDPLSDNLVSVAHSRWNDYVQHAKDRHDHPDKKPSVHSGFIVTKAVKYPVRIGTARAQPEKDVVYNPDEMPRKYRLKYFFEPQISHEGDQFGAVSAIAVMGDRVLLTGQYDEGILDCQL</sequence>
<dbReference type="PANTHER" id="PTHR11799:SF12">
    <property type="entry name" value="PARAOXONASE-RELATED"/>
    <property type="match status" value="1"/>
</dbReference>
<name>A0A9P6PR96_9FUNG</name>
<evidence type="ECO:0000313" key="1">
    <source>
        <dbReference type="EMBL" id="KAG0251306.1"/>
    </source>
</evidence>
<dbReference type="InterPro" id="IPR051288">
    <property type="entry name" value="Serum_paraoxonase/arylesterase"/>
</dbReference>
<accession>A0A9P6PR96</accession>
<keyword evidence="2" id="KW-1185">Reference proteome</keyword>
<dbReference type="PANTHER" id="PTHR11799">
    <property type="entry name" value="PARAOXONASE"/>
    <property type="match status" value="1"/>
</dbReference>
<evidence type="ECO:0000313" key="2">
    <source>
        <dbReference type="Proteomes" id="UP000807716"/>
    </source>
</evidence>
<dbReference type="AlphaFoldDB" id="A0A9P6PR96"/>